<keyword evidence="4" id="KW-0496">Mitochondrion</keyword>
<keyword evidence="9" id="KW-0175">Coiled coil</keyword>
<dbReference type="GO" id="GO:0003735">
    <property type="term" value="F:structural constituent of ribosome"/>
    <property type="evidence" value="ECO:0007669"/>
    <property type="project" value="EnsemblFungi"/>
</dbReference>
<evidence type="ECO:0000256" key="2">
    <source>
        <dbReference type="ARBA" id="ARBA00008777"/>
    </source>
</evidence>
<feature type="coiled-coil region" evidence="9">
    <location>
        <begin position="160"/>
        <end position="187"/>
    </location>
</feature>
<dbReference type="InterPro" id="IPR047859">
    <property type="entry name" value="Ribosomal_bL17_CS"/>
</dbReference>
<dbReference type="GeneID" id="25289141"/>
<keyword evidence="3 8" id="KW-0689">Ribosomal protein</keyword>
<evidence type="ECO:0000256" key="4">
    <source>
        <dbReference type="ARBA" id="ARBA00023128"/>
    </source>
</evidence>
<protein>
    <recommendedName>
        <fullName evidence="6">Large ribosomal subunit protein bL17m</fullName>
    </recommendedName>
</protein>
<dbReference type="HOGENOM" id="CLU_074407_1_2_1"/>
<dbReference type="STRING" id="1442369.A0A0D2IVB7"/>
<evidence type="ECO:0000256" key="7">
    <source>
        <dbReference type="ARBA" id="ARBA00037226"/>
    </source>
</evidence>
<comment type="function">
    <text evidence="7">Component of the mitochondrial ribosome (mitoribosome), a dedicated translation machinery responsible for the synthesis of mitochondrial genome-encoded proteins, including at least some of the essential transmembrane subunits of the mitochondrial respiratory chain. The mitoribosomes are attached to the mitochondrial inner membrane and translation products are cotranslationally integrated into the membrane.</text>
</comment>
<organism evidence="11 12">
    <name type="scientific">Rhinocladiella mackenziei CBS 650.93</name>
    <dbReference type="NCBI Taxonomy" id="1442369"/>
    <lineage>
        <taxon>Eukaryota</taxon>
        <taxon>Fungi</taxon>
        <taxon>Dikarya</taxon>
        <taxon>Ascomycota</taxon>
        <taxon>Pezizomycotina</taxon>
        <taxon>Eurotiomycetes</taxon>
        <taxon>Chaetothyriomycetidae</taxon>
        <taxon>Chaetothyriales</taxon>
        <taxon>Herpotrichiellaceae</taxon>
        <taxon>Rhinocladiella</taxon>
    </lineage>
</organism>
<dbReference type="Gene3D" id="3.90.1030.10">
    <property type="entry name" value="Ribosomal protein L17"/>
    <property type="match status" value="1"/>
</dbReference>
<keyword evidence="12" id="KW-1185">Reference proteome</keyword>
<dbReference type="SUPFAM" id="SSF64263">
    <property type="entry name" value="Prokaryotic ribosomal protein L17"/>
    <property type="match status" value="1"/>
</dbReference>
<dbReference type="GO" id="GO:0006412">
    <property type="term" value="P:translation"/>
    <property type="evidence" value="ECO:0007669"/>
    <property type="project" value="InterPro"/>
</dbReference>
<evidence type="ECO:0000256" key="8">
    <source>
        <dbReference type="RuleBase" id="RU000660"/>
    </source>
</evidence>
<evidence type="ECO:0000256" key="6">
    <source>
        <dbReference type="ARBA" id="ARBA00035290"/>
    </source>
</evidence>
<dbReference type="PROSITE" id="PS01167">
    <property type="entry name" value="RIBOSOMAL_L17"/>
    <property type="match status" value="1"/>
</dbReference>
<dbReference type="RefSeq" id="XP_013277125.1">
    <property type="nucleotide sequence ID" value="XM_013421671.1"/>
</dbReference>
<dbReference type="GO" id="GO:0005762">
    <property type="term" value="C:mitochondrial large ribosomal subunit"/>
    <property type="evidence" value="ECO:0007669"/>
    <property type="project" value="EnsemblFungi"/>
</dbReference>
<feature type="compositionally biased region" description="Basic and acidic residues" evidence="10">
    <location>
        <begin position="195"/>
        <end position="212"/>
    </location>
</feature>
<evidence type="ECO:0000313" key="11">
    <source>
        <dbReference type="EMBL" id="KIX09989.1"/>
    </source>
</evidence>
<sequence length="235" mass="27301">MSSIKYRHLSRDSAHRQALLRNLVTSLIANEAISTTYAKAKETQRLAEKLITLGKKNTNAARQRAKSIFYEPEKHMDKLFETLRKRYELRPGGYTRLLRQEPIREDQAPSAILSLVDGPRDMRFSMTAKALVRQRREDLPMNELMAVNIRKVTRFREGGEAALEQEVQRLEADEKAQEQLEKEAFEEDGTLYEWVRGEKDRDTNATGKEKKGPGRLRRQKVDEDKPFSRPRSRSV</sequence>
<feature type="region of interest" description="Disordered" evidence="10">
    <location>
        <begin position="193"/>
        <end position="235"/>
    </location>
</feature>
<reference evidence="11 12" key="1">
    <citation type="submission" date="2015-01" db="EMBL/GenBank/DDBJ databases">
        <title>The Genome Sequence of Rhinocladiella mackenzie CBS 650.93.</title>
        <authorList>
            <consortium name="The Broad Institute Genomics Platform"/>
            <person name="Cuomo C."/>
            <person name="de Hoog S."/>
            <person name="Gorbushina A."/>
            <person name="Stielow B."/>
            <person name="Teixiera M."/>
            <person name="Abouelleil A."/>
            <person name="Chapman S.B."/>
            <person name="Priest M."/>
            <person name="Young S.K."/>
            <person name="Wortman J."/>
            <person name="Nusbaum C."/>
            <person name="Birren B."/>
        </authorList>
    </citation>
    <scope>NUCLEOTIDE SEQUENCE [LARGE SCALE GENOMIC DNA]</scope>
    <source>
        <strain evidence="11 12">CBS 650.93</strain>
    </source>
</reference>
<dbReference type="Pfam" id="PF01196">
    <property type="entry name" value="Ribosomal_L17"/>
    <property type="match status" value="1"/>
</dbReference>
<evidence type="ECO:0000256" key="3">
    <source>
        <dbReference type="ARBA" id="ARBA00022980"/>
    </source>
</evidence>
<dbReference type="PANTHER" id="PTHR14413:SF16">
    <property type="entry name" value="LARGE RIBOSOMAL SUBUNIT PROTEIN BL17M"/>
    <property type="match status" value="1"/>
</dbReference>
<dbReference type="InterPro" id="IPR000456">
    <property type="entry name" value="Ribosomal_bL17"/>
</dbReference>
<evidence type="ECO:0000313" key="12">
    <source>
        <dbReference type="Proteomes" id="UP000053617"/>
    </source>
</evidence>
<evidence type="ECO:0000256" key="5">
    <source>
        <dbReference type="ARBA" id="ARBA00023274"/>
    </source>
</evidence>
<proteinExistence type="inferred from homology"/>
<dbReference type="Proteomes" id="UP000053617">
    <property type="component" value="Unassembled WGS sequence"/>
</dbReference>
<dbReference type="InterPro" id="IPR036373">
    <property type="entry name" value="Ribosomal_bL17_sf"/>
</dbReference>
<dbReference type="EMBL" id="KN847475">
    <property type="protein sequence ID" value="KIX09989.1"/>
    <property type="molecule type" value="Genomic_DNA"/>
</dbReference>
<dbReference type="VEuPathDB" id="FungiDB:Z518_01070"/>
<comment type="similarity">
    <text evidence="2 8">Belongs to the bacterial ribosomal protein bL17 family.</text>
</comment>
<evidence type="ECO:0000256" key="10">
    <source>
        <dbReference type="SAM" id="MobiDB-lite"/>
    </source>
</evidence>
<dbReference type="OrthoDB" id="275000at2759"/>
<dbReference type="NCBIfam" id="TIGR00059">
    <property type="entry name" value="L17"/>
    <property type="match status" value="1"/>
</dbReference>
<name>A0A0D2IVB7_9EURO</name>
<dbReference type="FunFam" id="3.90.1030.10:FF:000005">
    <property type="entry name" value="Probable 50S ribosomal protein L17"/>
    <property type="match status" value="1"/>
</dbReference>
<comment type="subcellular location">
    <subcellularLocation>
        <location evidence="1">Mitochondrion</location>
    </subcellularLocation>
</comment>
<dbReference type="PANTHER" id="PTHR14413">
    <property type="entry name" value="RIBOSOMAL PROTEIN L17"/>
    <property type="match status" value="1"/>
</dbReference>
<evidence type="ECO:0000256" key="9">
    <source>
        <dbReference type="SAM" id="Coils"/>
    </source>
</evidence>
<keyword evidence="5 8" id="KW-0687">Ribonucleoprotein</keyword>
<accession>A0A0D2IVB7</accession>
<dbReference type="AlphaFoldDB" id="A0A0D2IVB7"/>
<evidence type="ECO:0000256" key="1">
    <source>
        <dbReference type="ARBA" id="ARBA00004173"/>
    </source>
</evidence>
<gene>
    <name evidence="11" type="ORF">Z518_01070</name>
</gene>